<evidence type="ECO:0000256" key="2">
    <source>
        <dbReference type="ARBA" id="ARBA00022679"/>
    </source>
</evidence>
<evidence type="ECO:0000256" key="3">
    <source>
        <dbReference type="ARBA" id="ARBA00023315"/>
    </source>
</evidence>
<dbReference type="Proteomes" id="UP001054889">
    <property type="component" value="Unassembled WGS sequence"/>
</dbReference>
<keyword evidence="3" id="KW-0012">Acyltransferase</keyword>
<dbReference type="GO" id="GO:0016747">
    <property type="term" value="F:acyltransferase activity, transferring groups other than amino-acyl groups"/>
    <property type="evidence" value="ECO:0007669"/>
    <property type="project" value="UniProtKB-ARBA"/>
</dbReference>
<evidence type="ECO:0000313" key="5">
    <source>
        <dbReference type="EMBL" id="GJN20452.1"/>
    </source>
</evidence>
<protein>
    <submittedName>
        <fullName evidence="5">Uncharacterized protein</fullName>
    </submittedName>
</protein>
<reference evidence="5" key="2">
    <citation type="submission" date="2021-12" db="EMBL/GenBank/DDBJ databases">
        <title>Resequencing data analysis of finger millet.</title>
        <authorList>
            <person name="Hatakeyama M."/>
            <person name="Aluri S."/>
            <person name="Balachadran M.T."/>
            <person name="Sivarajan S.R."/>
            <person name="Poveda L."/>
            <person name="Shimizu-Inatsugi R."/>
            <person name="Schlapbach R."/>
            <person name="Sreeman S.M."/>
            <person name="Shimizu K.K."/>
        </authorList>
    </citation>
    <scope>NUCLEOTIDE SEQUENCE</scope>
</reference>
<accession>A0AAV5ED62</accession>
<dbReference type="InterPro" id="IPR050317">
    <property type="entry name" value="Plant_Fungal_Acyltransferase"/>
</dbReference>
<keyword evidence="6" id="KW-1185">Reference proteome</keyword>
<sequence>MAAAVQITRREVMRPPPASAGGGGRRSPLTAFDRASTDGYIPAVYAWNAPAPSNGEIVEGLLATVATYPHLAGRLGVDDRGRRCFHLNDAGVLVVEAEADGDLADALAHDVYKHVNQLYPKADQERADEPLFHVQLTRYRCRGLVIGTACQHLVADGHSMSFFFTAWATAVRSNSAILPSPVTDRTTIAVPRSPPSPVFDHRNIEFRGEHSPRDSYGTLPMARIKNFSVHFPEKFIASLKTRVGGRCSAFQCLLAHAWKRVTEARCLAPDELTQIRVAVDCRTRAKPPVPMEYFGNTVLWAFPRMRVRELLSSSYATVVGVIRNAMARVDAGYIQSFVDFGEVTDRCGEELVSTAATPGMSFCPDLEVDSWLGFRFHDLNFGHGLPCAFLPPDIPIEGILVFVPSCSAKGGVDLFMTLYDDHVHAFKQICHSMDRTIAKI</sequence>
<proteinExistence type="inferred from homology"/>
<evidence type="ECO:0000256" key="4">
    <source>
        <dbReference type="SAM" id="MobiDB-lite"/>
    </source>
</evidence>
<dbReference type="PANTHER" id="PTHR31642:SF278">
    <property type="entry name" value="TRYPTAMINE HYDROXYCINNAMOYLTRANSFERASE 1"/>
    <property type="match status" value="1"/>
</dbReference>
<reference evidence="5" key="1">
    <citation type="journal article" date="2018" name="DNA Res.">
        <title>Multiple hybrid de novo genome assembly of finger millet, an orphan allotetraploid crop.</title>
        <authorList>
            <person name="Hatakeyama M."/>
            <person name="Aluri S."/>
            <person name="Balachadran M.T."/>
            <person name="Sivarajan S.R."/>
            <person name="Patrignani A."/>
            <person name="Gruter S."/>
            <person name="Poveda L."/>
            <person name="Shimizu-Inatsugi R."/>
            <person name="Baeten J."/>
            <person name="Francoijs K.J."/>
            <person name="Nataraja K.N."/>
            <person name="Reddy Y.A.N."/>
            <person name="Phadnis S."/>
            <person name="Ravikumar R.L."/>
            <person name="Schlapbach R."/>
            <person name="Sreeman S.M."/>
            <person name="Shimizu K.K."/>
        </authorList>
    </citation>
    <scope>NUCLEOTIDE SEQUENCE</scope>
</reference>
<evidence type="ECO:0000256" key="1">
    <source>
        <dbReference type="ARBA" id="ARBA00009861"/>
    </source>
</evidence>
<evidence type="ECO:0000313" key="6">
    <source>
        <dbReference type="Proteomes" id="UP001054889"/>
    </source>
</evidence>
<dbReference type="SUPFAM" id="SSF52777">
    <property type="entry name" value="CoA-dependent acyltransferases"/>
    <property type="match status" value="1"/>
</dbReference>
<keyword evidence="2" id="KW-0808">Transferase</keyword>
<comment type="caution">
    <text evidence="5">The sequence shown here is derived from an EMBL/GenBank/DDBJ whole genome shotgun (WGS) entry which is preliminary data.</text>
</comment>
<dbReference type="InterPro" id="IPR023213">
    <property type="entry name" value="CAT-like_dom_sf"/>
</dbReference>
<dbReference type="PANTHER" id="PTHR31642">
    <property type="entry name" value="TRICHOTHECENE 3-O-ACETYLTRANSFERASE"/>
    <property type="match status" value="1"/>
</dbReference>
<organism evidence="5 6">
    <name type="scientific">Eleusine coracana subsp. coracana</name>
    <dbReference type="NCBI Taxonomy" id="191504"/>
    <lineage>
        <taxon>Eukaryota</taxon>
        <taxon>Viridiplantae</taxon>
        <taxon>Streptophyta</taxon>
        <taxon>Embryophyta</taxon>
        <taxon>Tracheophyta</taxon>
        <taxon>Spermatophyta</taxon>
        <taxon>Magnoliopsida</taxon>
        <taxon>Liliopsida</taxon>
        <taxon>Poales</taxon>
        <taxon>Poaceae</taxon>
        <taxon>PACMAD clade</taxon>
        <taxon>Chloridoideae</taxon>
        <taxon>Cynodonteae</taxon>
        <taxon>Eleusininae</taxon>
        <taxon>Eleusine</taxon>
    </lineage>
</organism>
<dbReference type="EMBL" id="BQKI01000075">
    <property type="protein sequence ID" value="GJN20452.1"/>
    <property type="molecule type" value="Genomic_DNA"/>
</dbReference>
<name>A0AAV5ED62_ELECO</name>
<comment type="similarity">
    <text evidence="1">Belongs to the plant acyltransferase family.</text>
</comment>
<gene>
    <name evidence="5" type="primary">gb07832</name>
    <name evidence="5" type="ORF">PR202_gb07832</name>
</gene>
<dbReference type="FunFam" id="3.30.559.10:FF:000008">
    <property type="entry name" value="Tryptamine hydroxycinnamoyl transferase"/>
    <property type="match status" value="1"/>
</dbReference>
<dbReference type="Gene3D" id="3.30.559.10">
    <property type="entry name" value="Chloramphenicol acetyltransferase-like domain"/>
    <property type="match status" value="2"/>
</dbReference>
<dbReference type="AlphaFoldDB" id="A0AAV5ED62"/>
<dbReference type="Pfam" id="PF02458">
    <property type="entry name" value="Transferase"/>
    <property type="match status" value="1"/>
</dbReference>
<feature type="region of interest" description="Disordered" evidence="4">
    <location>
        <begin position="1"/>
        <end position="29"/>
    </location>
</feature>